<reference evidence="6" key="1">
    <citation type="journal article" date="2015" name="BMC Genomics">
        <title>Genome mining reveals unlocked bioactive potential of marine Gram-negative bacteria.</title>
        <authorList>
            <person name="Machado H."/>
            <person name="Sonnenschein E.C."/>
            <person name="Melchiorsen J."/>
            <person name="Gram L."/>
        </authorList>
    </citation>
    <scope>NUCLEOTIDE SEQUENCE</scope>
    <source>
        <strain evidence="6">S2052</strain>
    </source>
</reference>
<dbReference type="GO" id="GO:0043565">
    <property type="term" value="F:sequence-specific DNA binding"/>
    <property type="evidence" value="ECO:0007669"/>
    <property type="project" value="InterPro"/>
</dbReference>
<dbReference type="Pfam" id="PF25601">
    <property type="entry name" value="AAA_lid_14"/>
    <property type="match status" value="1"/>
</dbReference>
<accession>A0A837FZJ2</accession>
<evidence type="ECO:0000313" key="6">
    <source>
        <dbReference type="EMBL" id="KJY67067.1"/>
    </source>
</evidence>
<evidence type="ECO:0000256" key="5">
    <source>
        <dbReference type="ARBA" id="ARBA00023163"/>
    </source>
</evidence>
<dbReference type="GO" id="GO:0003700">
    <property type="term" value="F:DNA-binding transcription factor activity"/>
    <property type="evidence" value="ECO:0007669"/>
    <property type="project" value="InterPro"/>
</dbReference>
<dbReference type="PANTHER" id="PTHR43280:SF27">
    <property type="entry name" value="TRANSCRIPTIONAL REGULATOR MTLR"/>
    <property type="match status" value="1"/>
</dbReference>
<comment type="caution">
    <text evidence="6">The sequence shown here is derived from an EMBL/GenBank/DDBJ whole genome shotgun (WGS) entry which is preliminary data.</text>
</comment>
<dbReference type="Gene3D" id="3.40.50.300">
    <property type="entry name" value="P-loop containing nucleotide triphosphate hydrolases"/>
    <property type="match status" value="1"/>
</dbReference>
<dbReference type="SUPFAM" id="SSF46689">
    <property type="entry name" value="Homeodomain-like"/>
    <property type="match status" value="2"/>
</dbReference>
<dbReference type="Gene3D" id="1.10.10.60">
    <property type="entry name" value="Homeodomain-like"/>
    <property type="match status" value="2"/>
</dbReference>
<protein>
    <submittedName>
        <fullName evidence="6">Transcriptional regulator</fullName>
    </submittedName>
</protein>
<dbReference type="InterPro" id="IPR002078">
    <property type="entry name" value="Sigma_54_int"/>
</dbReference>
<keyword evidence="1" id="KW-0547">Nucleotide-binding</keyword>
<evidence type="ECO:0000256" key="2">
    <source>
        <dbReference type="ARBA" id="ARBA00022840"/>
    </source>
</evidence>
<keyword evidence="2" id="KW-0067">ATP-binding</keyword>
<gene>
    <name evidence="6" type="ORF">TW71_23105</name>
</gene>
<dbReference type="PROSITE" id="PS01124">
    <property type="entry name" value="HTH_ARAC_FAMILY_2"/>
    <property type="match status" value="1"/>
</dbReference>
<dbReference type="PROSITE" id="PS00041">
    <property type="entry name" value="HTH_ARAC_FAMILY_1"/>
    <property type="match status" value="1"/>
</dbReference>
<dbReference type="GO" id="GO:0005524">
    <property type="term" value="F:ATP binding"/>
    <property type="evidence" value="ECO:0007669"/>
    <property type="project" value="InterPro"/>
</dbReference>
<dbReference type="Pfam" id="PF12833">
    <property type="entry name" value="HTH_18"/>
    <property type="match status" value="1"/>
</dbReference>
<dbReference type="SUPFAM" id="SSF52540">
    <property type="entry name" value="P-loop containing nucleoside triphosphate hydrolases"/>
    <property type="match status" value="1"/>
</dbReference>
<dbReference type="EMBL" id="JXXR01000029">
    <property type="protein sequence ID" value="KJY67067.1"/>
    <property type="molecule type" value="Genomic_DNA"/>
</dbReference>
<dbReference type="PRINTS" id="PR00032">
    <property type="entry name" value="HTHARAC"/>
</dbReference>
<dbReference type="Gene3D" id="1.10.8.60">
    <property type="match status" value="1"/>
</dbReference>
<keyword evidence="3" id="KW-0805">Transcription regulation</keyword>
<evidence type="ECO:0000256" key="1">
    <source>
        <dbReference type="ARBA" id="ARBA00022741"/>
    </source>
</evidence>
<dbReference type="InterPro" id="IPR009057">
    <property type="entry name" value="Homeodomain-like_sf"/>
</dbReference>
<dbReference type="InterPro" id="IPR027417">
    <property type="entry name" value="P-loop_NTPase"/>
</dbReference>
<dbReference type="AlphaFoldDB" id="A0A837FZJ2"/>
<proteinExistence type="predicted"/>
<dbReference type="Pfam" id="PF14532">
    <property type="entry name" value="Sigma54_activ_2"/>
    <property type="match status" value="1"/>
</dbReference>
<dbReference type="InterPro" id="IPR018060">
    <property type="entry name" value="HTH_AraC"/>
</dbReference>
<keyword evidence="5" id="KW-0804">Transcription</keyword>
<evidence type="ECO:0000256" key="3">
    <source>
        <dbReference type="ARBA" id="ARBA00023015"/>
    </source>
</evidence>
<name>A0A837FZJ2_9VIBR</name>
<organism evidence="6">
    <name type="scientific">Vibrio coralliilyticus</name>
    <dbReference type="NCBI Taxonomy" id="190893"/>
    <lineage>
        <taxon>Bacteria</taxon>
        <taxon>Pseudomonadati</taxon>
        <taxon>Pseudomonadota</taxon>
        <taxon>Gammaproteobacteria</taxon>
        <taxon>Vibrionales</taxon>
        <taxon>Vibrionaceae</taxon>
        <taxon>Vibrio</taxon>
    </lineage>
</organism>
<dbReference type="InterPro" id="IPR058031">
    <property type="entry name" value="AAA_lid_NorR"/>
</dbReference>
<dbReference type="InterPro" id="IPR020449">
    <property type="entry name" value="Tscrpt_reg_AraC-type_HTH"/>
</dbReference>
<dbReference type="PROSITE" id="PS50045">
    <property type="entry name" value="SIGMA54_INTERACT_4"/>
    <property type="match status" value="1"/>
</dbReference>
<dbReference type="PANTHER" id="PTHR43280">
    <property type="entry name" value="ARAC-FAMILY TRANSCRIPTIONAL REGULATOR"/>
    <property type="match status" value="1"/>
</dbReference>
<keyword evidence="4" id="KW-0238">DNA-binding</keyword>
<dbReference type="SMART" id="SM00342">
    <property type="entry name" value="HTH_ARAC"/>
    <property type="match status" value="1"/>
</dbReference>
<dbReference type="InterPro" id="IPR018062">
    <property type="entry name" value="HTH_AraC-typ_CS"/>
</dbReference>
<dbReference type="RefSeq" id="WP_045987400.1">
    <property type="nucleotide sequence ID" value="NZ_CP063052.1"/>
</dbReference>
<sequence>MSELSYANTGAAGNGLPLVLNNYNSFPHNPVNRSGAEYPLLGLSPSIQRIQSQIEFAARTNYPVFISGETGTEKRSIASLIHLNRLEGKGRFILIPPTIHNQSQFKAYLESSLNRAKQGTLYLSEVDVLPQEKKDYLTTLFSQEEFQSCLTEKKVQLIVSCTESINSAEGNRQFLAKLLGTEVPHLELHIPPVRERKQDLSNHIDHILNKLQSFTTTRFTPEAIQLLHKYHWPGNVEQLQRVIVTLASCCNNNIDVEDIQNLDLFPESETFDIVEAVLSQEFSGFRHLHPGLLKALNYMSENFTEELTLADLSNAAFTSQSHLSYLFRQHIGYSFKSLLVQVRICYAKQLIDESPMMKVTEVCLQSGFGDLSHFEKMFKRNVGCTPRQYRQKEREKARLFATN</sequence>
<evidence type="ECO:0000256" key="4">
    <source>
        <dbReference type="ARBA" id="ARBA00023125"/>
    </source>
</evidence>